<reference evidence="18" key="3">
    <citation type="submission" date="2023-10" db="EMBL/GenBank/DDBJ databases">
        <title>Whole Genome based description of the genera Actinobaculum and Actinotignum reveals a complex phylogenetic relationship within the species included in the genus Actinotignum.</title>
        <authorList>
            <person name="Jensen C.S."/>
            <person name="Dargis R."/>
            <person name="Kemp M."/>
            <person name="Christensen J.J."/>
        </authorList>
    </citation>
    <scope>NUCLEOTIDE SEQUENCE</scope>
    <source>
        <strain evidence="18">Actinobaculum_suis_CCUG19206T</strain>
    </source>
</reference>
<protein>
    <submittedName>
        <fullName evidence="19">Bifunctional UDP-N-acetylglucosamine pyrophosphorylase / Glucosamine-1-phosphate N-acetyltransferase</fullName>
    </submittedName>
    <submittedName>
        <fullName evidence="18">NTP transferase domain-containing protein</fullName>
    </submittedName>
</protein>
<evidence type="ECO:0000256" key="10">
    <source>
        <dbReference type="ARBA" id="ARBA00022984"/>
    </source>
</evidence>
<dbReference type="InterPro" id="IPR050065">
    <property type="entry name" value="GlmU-like"/>
</dbReference>
<keyword evidence="6" id="KW-0548">Nucleotidyltransferase</keyword>
<keyword evidence="8" id="KW-0460">Magnesium</keyword>
<dbReference type="Proteomes" id="UP000182744">
    <property type="component" value="Unassembled WGS sequence"/>
</dbReference>
<dbReference type="GO" id="GO:0009252">
    <property type="term" value="P:peptidoglycan biosynthetic process"/>
    <property type="evidence" value="ECO:0007669"/>
    <property type="project" value="UniProtKB-KW"/>
</dbReference>
<evidence type="ECO:0000313" key="20">
    <source>
        <dbReference type="Proteomes" id="UP000182744"/>
    </source>
</evidence>
<reference evidence="19" key="2">
    <citation type="submission" date="2016-10" db="EMBL/GenBank/DDBJ databases">
        <authorList>
            <person name="de Groot N.N."/>
        </authorList>
    </citation>
    <scope>NUCLEOTIDE SEQUENCE [LARGE SCALE GENOMIC DNA]</scope>
    <source>
        <strain evidence="19">DSM 20639</strain>
    </source>
</reference>
<sequence length="306" mass="32862">MAAPAAVIILAAGQGTRMKSALPKVLHEMCGRTLLGHAIVAARGLEPQNVVVVVRHERAQVASHALAVDPEVIIADQDEVKGTGRAVWCGLAGLPENISGPVLVMAGDTPLLTSDILAELFARHGENAVTVLTAQVPEATGYGRIVRDAQGKISGIVEEVDATPQQRTIREINTSTYVFDAAFLRRSLARLGTDNAQGEMYLTDVVAQAYREGAGIGSYMAPDYRTVEGANDLVQLAALRADMRRRILEKWMRAGVSIIDPATTWIDVQAELEPDAVVEPFTILRGNVHIERGQRVGPGEYGTRAN</sequence>
<dbReference type="GO" id="GO:0003977">
    <property type="term" value="F:UDP-N-acetylglucosamine diphosphorylase activity"/>
    <property type="evidence" value="ECO:0007669"/>
    <property type="project" value="UniProtKB-EC"/>
</dbReference>
<dbReference type="GO" id="GO:0046872">
    <property type="term" value="F:metal ion binding"/>
    <property type="evidence" value="ECO:0007669"/>
    <property type="project" value="UniProtKB-KW"/>
</dbReference>
<evidence type="ECO:0000313" key="19">
    <source>
        <dbReference type="EMBL" id="SDE23841.1"/>
    </source>
</evidence>
<keyword evidence="11" id="KW-0511">Multifunctional enzyme</keyword>
<evidence type="ECO:0000256" key="3">
    <source>
        <dbReference type="ARBA" id="ARBA00007947"/>
    </source>
</evidence>
<dbReference type="GO" id="GO:0019134">
    <property type="term" value="F:glucosamine-1-phosphate N-acetyltransferase activity"/>
    <property type="evidence" value="ECO:0007669"/>
    <property type="project" value="UniProtKB-EC"/>
</dbReference>
<dbReference type="AlphaFoldDB" id="A0A1G7B9Z3"/>
<dbReference type="Proteomes" id="UP001273799">
    <property type="component" value="Unassembled WGS sequence"/>
</dbReference>
<keyword evidence="10" id="KW-0573">Peptidoglycan synthesis</keyword>
<evidence type="ECO:0000256" key="12">
    <source>
        <dbReference type="ARBA" id="ARBA00023315"/>
    </source>
</evidence>
<dbReference type="EMBL" id="JAWNFU010000003">
    <property type="protein sequence ID" value="MDY5153608.1"/>
    <property type="molecule type" value="Genomic_DNA"/>
</dbReference>
<dbReference type="Pfam" id="PF12804">
    <property type="entry name" value="NTP_transf_3"/>
    <property type="match status" value="1"/>
</dbReference>
<dbReference type="RefSeq" id="WP_074661634.1">
    <property type="nucleotide sequence ID" value="NZ_FNAU01000004.1"/>
</dbReference>
<comment type="cofactor">
    <cofactor evidence="1">
        <name>Mg(2+)</name>
        <dbReference type="ChEBI" id="CHEBI:18420"/>
    </cofactor>
</comment>
<organism evidence="19 20">
    <name type="scientific">Actinobaculum suis</name>
    <dbReference type="NCBI Taxonomy" id="1657"/>
    <lineage>
        <taxon>Bacteria</taxon>
        <taxon>Bacillati</taxon>
        <taxon>Actinomycetota</taxon>
        <taxon>Actinomycetes</taxon>
        <taxon>Actinomycetales</taxon>
        <taxon>Actinomycetaceae</taxon>
        <taxon>Actinobaculum</taxon>
    </lineage>
</organism>
<evidence type="ECO:0000256" key="6">
    <source>
        <dbReference type="ARBA" id="ARBA00022695"/>
    </source>
</evidence>
<proteinExistence type="inferred from homology"/>
<dbReference type="CDD" id="cd02540">
    <property type="entry name" value="GT2_GlmU_N_bac"/>
    <property type="match status" value="1"/>
</dbReference>
<comment type="function">
    <text evidence="16">Catalyzes the last two sequential reactions in the de novo biosynthetic pathway for UDP-N-acetylglucosamine (UDP-GlcNAc). The C-terminal domain catalyzes the transfer of acetyl group from acetyl coenzyme A to glucosamine-1-phosphate (GlcN-1-P) to produce N-acetylglucosamine-1-phosphate (GlcNAc-1-P), which is converted into UDP-GlcNAc by the transfer of uridine 5-monophosphate (from uridine 5-triphosphate), a reaction catalyzed by the N-terminal domain.</text>
</comment>
<comment type="similarity">
    <text evidence="3">In the N-terminal section; belongs to the N-acetylglucosamine-1-phosphate uridyltransferase family.</text>
</comment>
<dbReference type="Gene3D" id="2.160.10.10">
    <property type="entry name" value="Hexapeptide repeat proteins"/>
    <property type="match status" value="1"/>
</dbReference>
<dbReference type="PANTHER" id="PTHR43584:SF3">
    <property type="entry name" value="BIFUNCTIONAL PROTEIN GLMU"/>
    <property type="match status" value="1"/>
</dbReference>
<evidence type="ECO:0000256" key="9">
    <source>
        <dbReference type="ARBA" id="ARBA00022960"/>
    </source>
</evidence>
<accession>A0A1G7B9Z3</accession>
<dbReference type="PANTHER" id="PTHR43584">
    <property type="entry name" value="NUCLEOTIDYL TRANSFERASE"/>
    <property type="match status" value="1"/>
</dbReference>
<dbReference type="Gene3D" id="3.90.550.10">
    <property type="entry name" value="Spore Coat Polysaccharide Biosynthesis Protein SpsA, Chain A"/>
    <property type="match status" value="1"/>
</dbReference>
<evidence type="ECO:0000256" key="1">
    <source>
        <dbReference type="ARBA" id="ARBA00001946"/>
    </source>
</evidence>
<dbReference type="EMBL" id="FNAU01000004">
    <property type="protein sequence ID" value="SDE23841.1"/>
    <property type="molecule type" value="Genomic_DNA"/>
</dbReference>
<evidence type="ECO:0000313" key="18">
    <source>
        <dbReference type="EMBL" id="MDY5153608.1"/>
    </source>
</evidence>
<keyword evidence="4" id="KW-0963">Cytoplasm</keyword>
<comment type="catalytic activity">
    <reaction evidence="14">
        <text>alpha-D-glucosamine 1-phosphate + acetyl-CoA = N-acetyl-alpha-D-glucosamine 1-phosphate + CoA + H(+)</text>
        <dbReference type="Rhea" id="RHEA:13725"/>
        <dbReference type="ChEBI" id="CHEBI:15378"/>
        <dbReference type="ChEBI" id="CHEBI:57287"/>
        <dbReference type="ChEBI" id="CHEBI:57288"/>
        <dbReference type="ChEBI" id="CHEBI:57776"/>
        <dbReference type="ChEBI" id="CHEBI:58516"/>
        <dbReference type="EC" id="2.3.1.157"/>
    </reaction>
</comment>
<dbReference type="GO" id="GO:0071555">
    <property type="term" value="P:cell wall organization"/>
    <property type="evidence" value="ECO:0007669"/>
    <property type="project" value="UniProtKB-KW"/>
</dbReference>
<keyword evidence="12" id="KW-0012">Acyltransferase</keyword>
<evidence type="ECO:0000256" key="2">
    <source>
        <dbReference type="ARBA" id="ARBA00007707"/>
    </source>
</evidence>
<evidence type="ECO:0000259" key="17">
    <source>
        <dbReference type="Pfam" id="PF12804"/>
    </source>
</evidence>
<evidence type="ECO:0000256" key="11">
    <source>
        <dbReference type="ARBA" id="ARBA00023268"/>
    </source>
</evidence>
<name>A0A1G7B9Z3_9ACTO</name>
<comment type="catalytic activity">
    <reaction evidence="15">
        <text>N-acetyl-alpha-D-glucosamine 1-phosphate + UTP + H(+) = UDP-N-acetyl-alpha-D-glucosamine + diphosphate</text>
        <dbReference type="Rhea" id="RHEA:13509"/>
        <dbReference type="ChEBI" id="CHEBI:15378"/>
        <dbReference type="ChEBI" id="CHEBI:33019"/>
        <dbReference type="ChEBI" id="CHEBI:46398"/>
        <dbReference type="ChEBI" id="CHEBI:57705"/>
        <dbReference type="ChEBI" id="CHEBI:57776"/>
        <dbReference type="EC" id="2.7.7.23"/>
    </reaction>
</comment>
<dbReference type="GO" id="GO:0008360">
    <property type="term" value="P:regulation of cell shape"/>
    <property type="evidence" value="ECO:0007669"/>
    <property type="project" value="UniProtKB-KW"/>
</dbReference>
<keyword evidence="7" id="KW-0479">Metal-binding</keyword>
<evidence type="ECO:0000256" key="13">
    <source>
        <dbReference type="ARBA" id="ARBA00023316"/>
    </source>
</evidence>
<dbReference type="SUPFAM" id="SSF51161">
    <property type="entry name" value="Trimeric LpxA-like enzymes"/>
    <property type="match status" value="1"/>
</dbReference>
<evidence type="ECO:0000256" key="14">
    <source>
        <dbReference type="ARBA" id="ARBA00048247"/>
    </source>
</evidence>
<evidence type="ECO:0000256" key="5">
    <source>
        <dbReference type="ARBA" id="ARBA00022679"/>
    </source>
</evidence>
<keyword evidence="20" id="KW-1185">Reference proteome</keyword>
<feature type="domain" description="MobA-like NTP transferase" evidence="17">
    <location>
        <begin position="7"/>
        <end position="134"/>
    </location>
</feature>
<keyword evidence="13" id="KW-0961">Cell wall biogenesis/degradation</keyword>
<evidence type="ECO:0000256" key="8">
    <source>
        <dbReference type="ARBA" id="ARBA00022842"/>
    </source>
</evidence>
<dbReference type="InterPro" id="IPR025877">
    <property type="entry name" value="MobA-like_NTP_Trfase"/>
</dbReference>
<evidence type="ECO:0000256" key="16">
    <source>
        <dbReference type="ARBA" id="ARBA00049628"/>
    </source>
</evidence>
<gene>
    <name evidence="18" type="ORF">R6G71_06040</name>
    <name evidence="19" type="ORF">SAMN05421878_10482</name>
</gene>
<comment type="similarity">
    <text evidence="2">In the C-terminal section; belongs to the transferase hexapeptide repeat family.</text>
</comment>
<dbReference type="InterPro" id="IPR011004">
    <property type="entry name" value="Trimer_LpxA-like_sf"/>
</dbReference>
<dbReference type="SUPFAM" id="SSF53448">
    <property type="entry name" value="Nucleotide-diphospho-sugar transferases"/>
    <property type="match status" value="1"/>
</dbReference>
<dbReference type="InterPro" id="IPR029044">
    <property type="entry name" value="Nucleotide-diphossugar_trans"/>
</dbReference>
<evidence type="ECO:0000256" key="4">
    <source>
        <dbReference type="ARBA" id="ARBA00022490"/>
    </source>
</evidence>
<evidence type="ECO:0000256" key="7">
    <source>
        <dbReference type="ARBA" id="ARBA00022723"/>
    </source>
</evidence>
<keyword evidence="5 19" id="KW-0808">Transferase</keyword>
<keyword evidence="9" id="KW-0133">Cell shape</keyword>
<reference evidence="20" key="1">
    <citation type="submission" date="2016-10" db="EMBL/GenBank/DDBJ databases">
        <authorList>
            <person name="Varghese N."/>
        </authorList>
    </citation>
    <scope>NUCLEOTIDE SEQUENCE [LARGE SCALE GENOMIC DNA]</scope>
    <source>
        <strain evidence="20">DSM 20639</strain>
    </source>
</reference>
<evidence type="ECO:0000256" key="15">
    <source>
        <dbReference type="ARBA" id="ARBA00048493"/>
    </source>
</evidence>